<evidence type="ECO:0000256" key="2">
    <source>
        <dbReference type="ARBA" id="ARBA00004134"/>
    </source>
</evidence>
<comment type="similarity">
    <text evidence="4">Belongs to the PAN1 family.</text>
</comment>
<dbReference type="GO" id="GO:0010008">
    <property type="term" value="C:endosome membrane"/>
    <property type="evidence" value="ECO:0007669"/>
    <property type="project" value="UniProtKB-SubCell"/>
</dbReference>
<evidence type="ECO:0000256" key="19">
    <source>
        <dbReference type="SAM" id="MobiDB-lite"/>
    </source>
</evidence>
<dbReference type="EMBL" id="CCBN010000001">
    <property type="protein sequence ID" value="CDO51312.1"/>
    <property type="molecule type" value="Genomic_DNA"/>
</dbReference>
<feature type="compositionally biased region" description="Low complexity" evidence="19">
    <location>
        <begin position="1122"/>
        <end position="1151"/>
    </location>
</feature>
<dbReference type="OrthoDB" id="2015333at2759"/>
<organism evidence="23 24">
    <name type="scientific">Geotrichum candidum</name>
    <name type="common">Oospora lactis</name>
    <name type="synonym">Dipodascus geotrichum</name>
    <dbReference type="NCBI Taxonomy" id="1173061"/>
    <lineage>
        <taxon>Eukaryota</taxon>
        <taxon>Fungi</taxon>
        <taxon>Dikarya</taxon>
        <taxon>Ascomycota</taxon>
        <taxon>Saccharomycotina</taxon>
        <taxon>Dipodascomycetes</taxon>
        <taxon>Dipodascales</taxon>
        <taxon>Dipodascaceae</taxon>
        <taxon>Geotrichum</taxon>
    </lineage>
</organism>
<evidence type="ECO:0000256" key="12">
    <source>
        <dbReference type="ARBA" id="ARBA00022753"/>
    </source>
</evidence>
<dbReference type="PANTHER" id="PTHR11216:SF173">
    <property type="entry name" value="ACTIN CYTOSKELETON-REGULATORY COMPLEX PROTEIN PAN1"/>
    <property type="match status" value="1"/>
</dbReference>
<comment type="function">
    <text evidence="17">Component of the PAN1 actin cytoskeleton-regulatory complex required for the internalization of endosomes during actin-coupled endocytosis. The complex links the site of endocytosis to the cell membrane-associated actin cytoskeleton. Mediates uptake of external molecules and vacuolar degradation of plasma membrane proteins. Plays a role in the proper organization of the cell membrane-associated actin cytoskeleton and promotes its destabilization.</text>
</comment>
<dbReference type="Gene3D" id="1.10.238.10">
    <property type="entry name" value="EF-hand"/>
    <property type="match status" value="2"/>
</dbReference>
<dbReference type="GO" id="GO:0016197">
    <property type="term" value="P:endosomal transport"/>
    <property type="evidence" value="ECO:0007669"/>
    <property type="project" value="TreeGrafter"/>
</dbReference>
<feature type="region of interest" description="Disordered" evidence="19">
    <location>
        <begin position="738"/>
        <end position="783"/>
    </location>
</feature>
<keyword evidence="24" id="KW-1185">Reference proteome</keyword>
<dbReference type="GO" id="GO:0003779">
    <property type="term" value="F:actin binding"/>
    <property type="evidence" value="ECO:0007669"/>
    <property type="project" value="UniProtKB-KW"/>
</dbReference>
<evidence type="ECO:0000313" key="23">
    <source>
        <dbReference type="EMBL" id="CDO51312.1"/>
    </source>
</evidence>
<feature type="compositionally biased region" description="Basic and acidic residues" evidence="19">
    <location>
        <begin position="987"/>
        <end position="1031"/>
    </location>
</feature>
<dbReference type="CDD" id="cd00052">
    <property type="entry name" value="EH"/>
    <property type="match status" value="2"/>
</dbReference>
<dbReference type="SMART" id="SM00054">
    <property type="entry name" value="EFh"/>
    <property type="match status" value="2"/>
</dbReference>
<protein>
    <recommendedName>
        <fullName evidence="6">Actin cytoskeleton-regulatory complex protein PAN1</fullName>
    </recommendedName>
    <alternativeName>
        <fullName evidence="7">Actin cytoskeleton-regulatory complex protein pan1</fullName>
    </alternativeName>
</protein>
<comment type="caution">
    <text evidence="23">The sequence shown here is derived from an EMBL/GenBank/DDBJ whole genome shotgun (WGS) entry which is preliminary data.</text>
</comment>
<dbReference type="GO" id="GO:0005886">
    <property type="term" value="C:plasma membrane"/>
    <property type="evidence" value="ECO:0007669"/>
    <property type="project" value="UniProtKB-SubCell"/>
</dbReference>
<feature type="compositionally biased region" description="Low complexity" evidence="19">
    <location>
        <begin position="925"/>
        <end position="939"/>
    </location>
</feature>
<dbReference type="Pfam" id="PF08226">
    <property type="entry name" value="DUF1720"/>
    <property type="match status" value="1"/>
</dbReference>
<dbReference type="InterPro" id="IPR003124">
    <property type="entry name" value="WH2_dom"/>
</dbReference>
<proteinExistence type="inferred from homology"/>
<evidence type="ECO:0000256" key="3">
    <source>
        <dbReference type="ARBA" id="ARBA00004413"/>
    </source>
</evidence>
<feature type="compositionally biased region" description="Acidic residues" evidence="19">
    <location>
        <begin position="1054"/>
        <end position="1064"/>
    </location>
</feature>
<evidence type="ECO:0000259" key="22">
    <source>
        <dbReference type="PROSITE" id="PS51082"/>
    </source>
</evidence>
<evidence type="ECO:0000313" key="24">
    <source>
        <dbReference type="Proteomes" id="UP000242525"/>
    </source>
</evidence>
<name>A0A0J9YHG9_GEOCN</name>
<feature type="compositionally biased region" description="Low complexity" evidence="19">
    <location>
        <begin position="232"/>
        <end position="245"/>
    </location>
</feature>
<feature type="region of interest" description="Disordered" evidence="19">
    <location>
        <begin position="808"/>
        <end position="1458"/>
    </location>
</feature>
<feature type="domain" description="WH2" evidence="22">
    <location>
        <begin position="1460"/>
        <end position="1477"/>
    </location>
</feature>
<evidence type="ECO:0000256" key="13">
    <source>
        <dbReference type="ARBA" id="ARBA00023054"/>
    </source>
</evidence>
<feature type="region of interest" description="Disordered" evidence="19">
    <location>
        <begin position="522"/>
        <end position="567"/>
    </location>
</feature>
<evidence type="ECO:0000256" key="9">
    <source>
        <dbReference type="ARBA" id="ARBA00022490"/>
    </source>
</evidence>
<feature type="region of interest" description="Disordered" evidence="19">
    <location>
        <begin position="1"/>
        <end position="90"/>
    </location>
</feature>
<dbReference type="SUPFAM" id="SSF47473">
    <property type="entry name" value="EF-hand"/>
    <property type="match status" value="2"/>
</dbReference>
<evidence type="ECO:0000256" key="4">
    <source>
        <dbReference type="ARBA" id="ARBA00009351"/>
    </source>
</evidence>
<feature type="compositionally biased region" description="Basic and acidic residues" evidence="19">
    <location>
        <begin position="949"/>
        <end position="973"/>
    </location>
</feature>
<evidence type="ECO:0000256" key="5">
    <source>
        <dbReference type="ARBA" id="ARBA00011159"/>
    </source>
</evidence>
<gene>
    <name evidence="23" type="ORF">BN980_GECA01s04256g</name>
</gene>
<feature type="domain" description="EH" evidence="20">
    <location>
        <begin position="127"/>
        <end position="209"/>
    </location>
</feature>
<dbReference type="GO" id="GO:0005509">
    <property type="term" value="F:calcium ion binding"/>
    <property type="evidence" value="ECO:0007669"/>
    <property type="project" value="InterPro"/>
</dbReference>
<feature type="compositionally biased region" description="Polar residues" evidence="19">
    <location>
        <begin position="522"/>
        <end position="545"/>
    </location>
</feature>
<dbReference type="InterPro" id="IPR011992">
    <property type="entry name" value="EF-hand-dom_pair"/>
</dbReference>
<evidence type="ECO:0000256" key="11">
    <source>
        <dbReference type="ARBA" id="ARBA00022737"/>
    </source>
</evidence>
<sequence>MYNFNGQQQLPYQQQQQQNGYYQQQPQPIQPQATGYVSNYQPIAPQPTGYQSFQYQQQPQQPQYLQSQPTGYISQPQTYQPAPPVPSIPQQFTTYQQPVTTGTTSNNTGSSKVKIPNVRLSFITNEDQQNFEQLFRSKLTGDGQALSGSAARDILMLSGLPPQVLSEIWSLADTNKSGSLLFPEFALAMYLCSLALKGKAIPSVLPETIKNEVVSLADIISFSTPDDNSAQQATNAPNFNTPTTTQPPVQSNFEALASLQTQATGIQPLQPQATGYIQPQATGYIQPQATGYAPLQPQATGYTPIQPQATGYAPIQPQTTGYAPIQPQATGYAPIQPQATGYAPLQPQTTGYSALQPLQPQPTGRPGEWGFINTPGSGLPGMDAFQSRFMPQQNQQQSFSSAALQGNATVEWAITKDEKNIYDGIFSEWDKQNLGVMTGDVAIQVMTQSGLSQRDLEAIWTLADPGNKGSLNRDEFAVAMHLIYRHLNGYPIPNRLPPELIPPSSQNFSNSVSQAKSFLRKSASQTDLKSPSKVGLSTHSFNSSKFKNDDDDMPRRKSESAAHSSLSELRELIREKESRLEVLEGLDSEEYKTAKALEDRDLSIIEELKDRIMKVQKEINTYPNAPLLGSANDKKKELQRALNSQKDKLPQLTHAVRNVEDEIAQLKLEIFKAKSEKEHPGSTITGTGPNGTITEADRRKARNRALLKARMASLTGQSAPDANTLADFETKFIEESEKVRKDHDRVEQTVRDIEDSAEQISRELESSLRETRDDIHNERNKSRWEEAIGVEDDVKDFIYSLRRLPSKIKYEPQASDSTTHVSPASYASTSAPSATPASQPASQPAQRTPTDRSAYIKAEAERRMNERLAAMGISRPSKSSSAFQAPTGGAAGKKPPPPAPKKSFTAISSGTSTPVSNKSPPPIPTKSIHPPAKQQQEQQHQADDEEDEEVRKFKEQMAAEKARLQKLKEEKAARKAKKAAAAAAAEEEAKRKSKEDAMRRAEEEERRKSEEAQRAAEEAAEAERQAASEAKRKQKDQQLAALRAQMEAMKAEEQELNMDSDSSDSDVPTPPAPVAAKSSTPSFDQPAPEPVHDNNPFLRQLAAKQETPAPAHHDNNPFLRNTPSAATPVATSAPTSAPTATVTAPSTTAPSYKPTPVTAPPSTLGTSQSSSQDKGIDPKAAASQRAHQRGQNFSDDGWGASSDESSDDEDRPIRGAPDPSALASMLFGRMGPSKPVHAGNENASTTSVNEIKPATKSATPTPPPAQPQFAAPASIPPGTIPPPPPLPSSVTPSPPVSEGSVPPAPTGVPPPPPLPEAFAPAPPTGAPPPPPLPTDAAPPPPPSSVPPPPPTGIPPPPPLPTDATPPPPPSSVPPPPPTGIPPPPPLPTNAASPAPPAPTGIPPPPPLPTGAPPPPPAGIPPPPPLPTGNAPPPPPPAPSLGGPPPQAAGGPDPSTMLVPDRSALFAQIHAGKALRKVHRD</sequence>
<dbReference type="PANTHER" id="PTHR11216">
    <property type="entry name" value="EH DOMAIN"/>
    <property type="match status" value="1"/>
</dbReference>
<dbReference type="PROSITE" id="PS50222">
    <property type="entry name" value="EF_HAND_2"/>
    <property type="match status" value="2"/>
</dbReference>
<accession>A0A0J9YHG9</accession>
<keyword evidence="9" id="KW-0963">Cytoplasm</keyword>
<dbReference type="Proteomes" id="UP000242525">
    <property type="component" value="Unassembled WGS sequence"/>
</dbReference>
<evidence type="ECO:0000259" key="20">
    <source>
        <dbReference type="PROSITE" id="PS50031"/>
    </source>
</evidence>
<evidence type="ECO:0000256" key="10">
    <source>
        <dbReference type="ARBA" id="ARBA00022583"/>
    </source>
</evidence>
<keyword evidence="8" id="KW-1003">Cell membrane</keyword>
<dbReference type="PROSITE" id="PS50031">
    <property type="entry name" value="EH"/>
    <property type="match status" value="2"/>
</dbReference>
<feature type="compositionally biased region" description="Polar residues" evidence="19">
    <location>
        <begin position="905"/>
        <end position="917"/>
    </location>
</feature>
<keyword evidence="16" id="KW-0206">Cytoskeleton</keyword>
<keyword evidence="14" id="KW-0472">Membrane</keyword>
<evidence type="ECO:0000256" key="16">
    <source>
        <dbReference type="ARBA" id="ARBA00023212"/>
    </source>
</evidence>
<dbReference type="GO" id="GO:0006897">
    <property type="term" value="P:endocytosis"/>
    <property type="evidence" value="ECO:0007669"/>
    <property type="project" value="UniProtKB-KW"/>
</dbReference>
<dbReference type="InterPro" id="IPR002048">
    <property type="entry name" value="EF_hand_dom"/>
</dbReference>
<dbReference type="InterPro" id="IPR000261">
    <property type="entry name" value="EH_dom"/>
</dbReference>
<feature type="domain" description="EH" evidence="20">
    <location>
        <begin position="418"/>
        <end position="507"/>
    </location>
</feature>
<evidence type="ECO:0000256" key="8">
    <source>
        <dbReference type="ARBA" id="ARBA00022475"/>
    </source>
</evidence>
<feature type="region of interest" description="Disordered" evidence="19">
    <location>
        <begin position="225"/>
        <end position="245"/>
    </location>
</feature>
<keyword evidence="13 18" id="KW-0175">Coiled coil</keyword>
<keyword evidence="12" id="KW-0967">Endosome</keyword>
<feature type="compositionally biased region" description="Low complexity" evidence="19">
    <location>
        <begin position="46"/>
        <end position="71"/>
    </location>
</feature>
<feature type="domain" description="EF-hand" evidence="21">
    <location>
        <begin position="451"/>
        <end position="486"/>
    </location>
</feature>
<evidence type="ECO:0000256" key="1">
    <source>
        <dbReference type="ARBA" id="ARBA00004125"/>
    </source>
</evidence>
<dbReference type="SMART" id="SM00027">
    <property type="entry name" value="EH"/>
    <property type="match status" value="2"/>
</dbReference>
<reference evidence="23" key="1">
    <citation type="submission" date="2014-03" db="EMBL/GenBank/DDBJ databases">
        <authorList>
            <person name="Casaregola S."/>
        </authorList>
    </citation>
    <scope>NUCLEOTIDE SEQUENCE [LARGE SCALE GENOMIC DNA]</scope>
    <source>
        <strain evidence="23">CLIB 918</strain>
    </source>
</reference>
<evidence type="ECO:0000256" key="17">
    <source>
        <dbReference type="ARBA" id="ARBA00025194"/>
    </source>
</evidence>
<feature type="compositionally biased region" description="Low complexity" evidence="19">
    <location>
        <begin position="1194"/>
        <end position="1203"/>
    </location>
</feature>
<evidence type="ECO:0000256" key="18">
    <source>
        <dbReference type="SAM" id="Coils"/>
    </source>
</evidence>
<evidence type="ECO:0000256" key="7">
    <source>
        <dbReference type="ARBA" id="ARBA00020728"/>
    </source>
</evidence>
<dbReference type="SMART" id="SM00246">
    <property type="entry name" value="WH2"/>
    <property type="match status" value="1"/>
</dbReference>
<feature type="compositionally biased region" description="Pro residues" evidence="19">
    <location>
        <begin position="1274"/>
        <end position="1295"/>
    </location>
</feature>
<feature type="domain" description="EF-hand" evidence="21">
    <location>
        <begin position="160"/>
        <end position="195"/>
    </location>
</feature>
<dbReference type="STRING" id="1173061.A0A0J9YHG9"/>
<keyword evidence="11" id="KW-0677">Repeat</keyword>
<keyword evidence="10" id="KW-0254">Endocytosis</keyword>
<keyword evidence="15" id="KW-0009">Actin-binding</keyword>
<dbReference type="InterPro" id="IPR013182">
    <property type="entry name" value="DUF1720"/>
</dbReference>
<dbReference type="Pfam" id="PF12763">
    <property type="entry name" value="EH"/>
    <property type="match status" value="2"/>
</dbReference>
<dbReference type="PROSITE" id="PS51082">
    <property type="entry name" value="WH2"/>
    <property type="match status" value="1"/>
</dbReference>
<evidence type="ECO:0000256" key="14">
    <source>
        <dbReference type="ARBA" id="ARBA00023136"/>
    </source>
</evidence>
<feature type="compositionally biased region" description="Pro residues" evidence="19">
    <location>
        <begin position="1302"/>
        <end position="1446"/>
    </location>
</feature>
<feature type="compositionally biased region" description="Low complexity" evidence="19">
    <location>
        <begin position="822"/>
        <end position="848"/>
    </location>
</feature>
<feature type="compositionally biased region" description="Low complexity" evidence="19">
    <location>
        <begin position="7"/>
        <end position="32"/>
    </location>
</feature>
<feature type="compositionally biased region" description="Polar residues" evidence="19">
    <location>
        <begin position="1160"/>
        <end position="1173"/>
    </location>
</feature>
<feature type="coiled-coil region" evidence="18">
    <location>
        <begin position="628"/>
        <end position="676"/>
    </location>
</feature>
<comment type="subunit">
    <text evidence="5">Component of the PAN1 actin cytoskeleton-regulatory complex.</text>
</comment>
<evidence type="ECO:0000256" key="6">
    <source>
        <dbReference type="ARBA" id="ARBA00015110"/>
    </source>
</evidence>
<dbReference type="GO" id="GO:0030479">
    <property type="term" value="C:actin cortical patch"/>
    <property type="evidence" value="ECO:0007669"/>
    <property type="project" value="UniProtKB-SubCell"/>
</dbReference>
<comment type="subcellular location">
    <subcellularLocation>
        <location evidence="3">Cell membrane</location>
        <topology evidence="3">Peripheral membrane protein</topology>
        <orientation evidence="3">Cytoplasmic side</orientation>
    </subcellularLocation>
    <subcellularLocation>
        <location evidence="2">Cytoplasm</location>
        <location evidence="2">Cytoskeleton</location>
        <location evidence="2">Actin patch</location>
    </subcellularLocation>
    <subcellularLocation>
        <location evidence="1">Endosome membrane</location>
        <topology evidence="1">Peripheral membrane protein</topology>
        <orientation evidence="1">Cytoplasmic side</orientation>
    </subcellularLocation>
</comment>
<dbReference type="FunFam" id="1.10.238.10:FF:000349">
    <property type="entry name" value="Actin cytoskeleton-regulatory complex protein PAN1"/>
    <property type="match status" value="1"/>
</dbReference>
<evidence type="ECO:0000256" key="15">
    <source>
        <dbReference type="ARBA" id="ARBA00023203"/>
    </source>
</evidence>
<evidence type="ECO:0000259" key="21">
    <source>
        <dbReference type="PROSITE" id="PS50222"/>
    </source>
</evidence>